<dbReference type="PANTHER" id="PTHR30272">
    <property type="entry name" value="3-HYDROXYACYL-[ACYL-CARRIER-PROTEIN] DEHYDRATASE"/>
    <property type="match status" value="1"/>
</dbReference>
<keyword evidence="9" id="KW-0444">Lipid biosynthesis</keyword>
<keyword evidence="12" id="KW-0275">Fatty acid biosynthesis</keyword>
<dbReference type="Pfam" id="PF07977">
    <property type="entry name" value="FabA"/>
    <property type="match status" value="1"/>
</dbReference>
<evidence type="ECO:0000256" key="13">
    <source>
        <dbReference type="ARBA" id="ARBA00023235"/>
    </source>
</evidence>
<evidence type="ECO:0000256" key="11">
    <source>
        <dbReference type="ARBA" id="ARBA00023098"/>
    </source>
</evidence>
<evidence type="ECO:0000256" key="3">
    <source>
        <dbReference type="ARBA" id="ARBA00005194"/>
    </source>
</evidence>
<evidence type="ECO:0000313" key="18">
    <source>
        <dbReference type="EMBL" id="SVE04029.1"/>
    </source>
</evidence>
<evidence type="ECO:0000256" key="8">
    <source>
        <dbReference type="ARBA" id="ARBA00022490"/>
    </source>
</evidence>
<dbReference type="SUPFAM" id="SSF54637">
    <property type="entry name" value="Thioesterase/thiol ester dehydrase-isomerase"/>
    <property type="match status" value="1"/>
</dbReference>
<comment type="subcellular location">
    <subcellularLocation>
        <location evidence="2">Cytoplasm</location>
    </subcellularLocation>
</comment>
<dbReference type="GO" id="GO:0006633">
    <property type="term" value="P:fatty acid biosynthetic process"/>
    <property type="evidence" value="ECO:0007669"/>
    <property type="project" value="UniProtKB-UniPathway"/>
</dbReference>
<keyword evidence="11" id="KW-0443">Lipid metabolism</keyword>
<protein>
    <recommendedName>
        <fullName evidence="7">3-hydroxydecanoyl-[acyl-carrier-protein] dehydratase</fullName>
        <ecNumber evidence="6">5.3.3.14</ecNumber>
    </recommendedName>
    <alternativeName>
        <fullName evidence="16">3-hydroxyacyl-[acyl-carrier-protein] dehydratase FabA</fullName>
    </alternativeName>
    <alternativeName>
        <fullName evidence="17">Beta-hydroxydecanoyl thioester dehydrase</fullName>
    </alternativeName>
    <alternativeName>
        <fullName evidence="15">Trans-2-decenoyl-[acyl-carrier-protein] isomerase</fullName>
    </alternativeName>
</protein>
<reference evidence="18" key="1">
    <citation type="submission" date="2018-05" db="EMBL/GenBank/DDBJ databases">
        <authorList>
            <person name="Lanie J.A."/>
            <person name="Ng W.-L."/>
            <person name="Kazmierczak K.M."/>
            <person name="Andrzejewski T.M."/>
            <person name="Davidsen T.M."/>
            <person name="Wayne K.J."/>
            <person name="Tettelin H."/>
            <person name="Glass J.I."/>
            <person name="Rusch D."/>
            <person name="Podicherti R."/>
            <person name="Tsui H.-C.T."/>
            <person name="Winkler M.E."/>
        </authorList>
    </citation>
    <scope>NUCLEOTIDE SEQUENCE</scope>
</reference>
<organism evidence="18">
    <name type="scientific">marine metagenome</name>
    <dbReference type="NCBI Taxonomy" id="408172"/>
    <lineage>
        <taxon>unclassified sequences</taxon>
        <taxon>metagenomes</taxon>
        <taxon>ecological metagenomes</taxon>
    </lineage>
</organism>
<sequence>MDKKSSYTKQELLDIGAGKFFGKNNGKLPLPPMLMMDRILQISKKGGKYGNGYIKAELDIDKDQWFFKCHFKNDPVMPGCLGLDGFWQLIGFYLSWAGGKGKGRALGVKELKFKGQVRPYHDKITYSIDIRKFITKPAFMAWGDAVLTVQDKAIYFAKDLQVGLFDKLVWDNGMDPALDPF</sequence>
<comment type="pathway">
    <text evidence="3">Lipid metabolism; fatty acid biosynthesis.</text>
</comment>
<dbReference type="PANTHER" id="PTHR30272:SF8">
    <property type="entry name" value="3-HYDROXYDECANOYL-[ACYL-CARRIER-PROTEIN] DEHYDRATASE"/>
    <property type="match status" value="1"/>
</dbReference>
<keyword evidence="10" id="KW-0276">Fatty acid metabolism</keyword>
<accession>A0A383A8Y6</accession>
<comment type="subunit">
    <text evidence="5">Homodimer.</text>
</comment>
<evidence type="ECO:0000256" key="2">
    <source>
        <dbReference type="ARBA" id="ARBA00004496"/>
    </source>
</evidence>
<dbReference type="InterPro" id="IPR010083">
    <property type="entry name" value="FabA"/>
</dbReference>
<evidence type="ECO:0000256" key="4">
    <source>
        <dbReference type="ARBA" id="ARBA00006714"/>
    </source>
</evidence>
<dbReference type="InterPro" id="IPR029069">
    <property type="entry name" value="HotDog_dom_sf"/>
</dbReference>
<dbReference type="GO" id="GO:0019171">
    <property type="term" value="F:(3R)-hydroxyacyl-[acyl-carrier-protein] dehydratase activity"/>
    <property type="evidence" value="ECO:0007669"/>
    <property type="project" value="UniProtKB-EC"/>
</dbReference>
<evidence type="ECO:0000256" key="16">
    <source>
        <dbReference type="ARBA" id="ARBA00032302"/>
    </source>
</evidence>
<dbReference type="GO" id="GO:0034017">
    <property type="term" value="F:trans-2-decenoyl-acyl-carrier-protein isomerase activity"/>
    <property type="evidence" value="ECO:0007669"/>
    <property type="project" value="UniProtKB-EC"/>
</dbReference>
<evidence type="ECO:0000256" key="14">
    <source>
        <dbReference type="ARBA" id="ARBA00023239"/>
    </source>
</evidence>
<dbReference type="NCBIfam" id="TIGR01749">
    <property type="entry name" value="fabA"/>
    <property type="match status" value="1"/>
</dbReference>
<dbReference type="Gene3D" id="3.10.129.10">
    <property type="entry name" value="Hotdog Thioesterase"/>
    <property type="match status" value="1"/>
</dbReference>
<dbReference type="AlphaFoldDB" id="A0A383A8Y6"/>
<comment type="catalytic activity">
    <reaction evidence="1">
        <text>a (3R)-hydroxyacyl-[ACP] = a (2E)-enoyl-[ACP] + H2O</text>
        <dbReference type="Rhea" id="RHEA:13097"/>
        <dbReference type="Rhea" id="RHEA-COMP:9925"/>
        <dbReference type="Rhea" id="RHEA-COMP:9945"/>
        <dbReference type="ChEBI" id="CHEBI:15377"/>
        <dbReference type="ChEBI" id="CHEBI:78784"/>
        <dbReference type="ChEBI" id="CHEBI:78827"/>
        <dbReference type="EC" id="4.2.1.59"/>
    </reaction>
</comment>
<dbReference type="GO" id="GO:0005737">
    <property type="term" value="C:cytoplasm"/>
    <property type="evidence" value="ECO:0007669"/>
    <property type="project" value="UniProtKB-SubCell"/>
</dbReference>
<evidence type="ECO:0000256" key="1">
    <source>
        <dbReference type="ARBA" id="ARBA00001055"/>
    </source>
</evidence>
<evidence type="ECO:0000256" key="17">
    <source>
        <dbReference type="ARBA" id="ARBA00032821"/>
    </source>
</evidence>
<evidence type="ECO:0000256" key="6">
    <source>
        <dbReference type="ARBA" id="ARBA00012677"/>
    </source>
</evidence>
<evidence type="ECO:0000256" key="12">
    <source>
        <dbReference type="ARBA" id="ARBA00023160"/>
    </source>
</evidence>
<evidence type="ECO:0000256" key="9">
    <source>
        <dbReference type="ARBA" id="ARBA00022516"/>
    </source>
</evidence>
<evidence type="ECO:0000256" key="10">
    <source>
        <dbReference type="ARBA" id="ARBA00022832"/>
    </source>
</evidence>
<dbReference type="InterPro" id="IPR013114">
    <property type="entry name" value="FabA_FabZ"/>
</dbReference>
<dbReference type="NCBIfam" id="NF003509">
    <property type="entry name" value="PRK05174.1"/>
    <property type="match status" value="1"/>
</dbReference>
<proteinExistence type="inferred from homology"/>
<evidence type="ECO:0000256" key="5">
    <source>
        <dbReference type="ARBA" id="ARBA00011738"/>
    </source>
</evidence>
<name>A0A383A8Y6_9ZZZZ</name>
<keyword evidence="14" id="KW-0456">Lyase</keyword>
<keyword evidence="8" id="KW-0963">Cytoplasm</keyword>
<evidence type="ECO:0000256" key="7">
    <source>
        <dbReference type="ARBA" id="ARBA00017810"/>
    </source>
</evidence>
<keyword evidence="13" id="KW-0413">Isomerase</keyword>
<dbReference type="UniPathway" id="UPA00094"/>
<comment type="similarity">
    <text evidence="4">Belongs to the thioester dehydratase family. FabA subfamily.</text>
</comment>
<dbReference type="EC" id="5.3.3.14" evidence="6"/>
<dbReference type="EMBL" id="UINC01190060">
    <property type="protein sequence ID" value="SVE04029.1"/>
    <property type="molecule type" value="Genomic_DNA"/>
</dbReference>
<evidence type="ECO:0000256" key="15">
    <source>
        <dbReference type="ARBA" id="ARBA00031656"/>
    </source>
</evidence>
<gene>
    <name evidence="18" type="ORF">METZ01_LOCUS456883</name>
</gene>